<dbReference type="AlphaFoldDB" id="A0A345IQV1"/>
<evidence type="ECO:0000313" key="5">
    <source>
        <dbReference type="EMBL" id="AXH02897.1"/>
    </source>
</evidence>
<dbReference type="EMBL" id="MH460880">
    <property type="protein sequence ID" value="AXH02002.1"/>
    <property type="molecule type" value="Genomic_DNA"/>
</dbReference>
<evidence type="ECO:0000313" key="1">
    <source>
        <dbReference type="EMBL" id="AXH02002.1"/>
    </source>
</evidence>
<protein>
    <submittedName>
        <fullName evidence="2">Uncharacterized protein</fullName>
    </submittedName>
</protein>
<name>A0A345IQV1_SERMA</name>
<accession>A0A345IQV1</accession>
<reference evidence="2" key="1">
    <citation type="submission" date="2018-06" db="EMBL/GenBank/DDBJ databases">
        <title>SME-4 producing Serratia marcescens from Argentina and comparison with genomes of other SME-producers.</title>
        <authorList>
            <person name="Dabos L."/>
            <person name="Patino Navarrete R."/>
            <person name="Naas T."/>
        </authorList>
    </citation>
    <scope>NUCLEOTIDE SEQUENCE</scope>
    <source>
        <strain evidence="1">CHE4</strain>
        <strain evidence="2">MEX-1</strain>
        <strain evidence="3">S6</strain>
        <strain evidence="4">S8</strain>
        <strain evidence="5">USA-1</strain>
    </source>
</reference>
<dbReference type="EMBL" id="MH460883">
    <property type="protein sequence ID" value="AXH02630.1"/>
    <property type="molecule type" value="Genomic_DNA"/>
</dbReference>
<dbReference type="EMBL" id="MH460881">
    <property type="protein sequence ID" value="AXH02223.1"/>
    <property type="molecule type" value="Genomic_DNA"/>
</dbReference>
<evidence type="ECO:0000313" key="4">
    <source>
        <dbReference type="EMBL" id="AXH02630.1"/>
    </source>
</evidence>
<evidence type="ECO:0000313" key="2">
    <source>
        <dbReference type="EMBL" id="AXH02223.1"/>
    </source>
</evidence>
<dbReference type="EMBL" id="MH460882">
    <property type="protein sequence ID" value="AXH02341.1"/>
    <property type="molecule type" value="Genomic_DNA"/>
</dbReference>
<evidence type="ECO:0000313" key="3">
    <source>
        <dbReference type="EMBL" id="AXH02341.1"/>
    </source>
</evidence>
<proteinExistence type="predicted"/>
<organism evidence="2">
    <name type="scientific">Serratia marcescens</name>
    <dbReference type="NCBI Taxonomy" id="615"/>
    <lineage>
        <taxon>Bacteria</taxon>
        <taxon>Pseudomonadati</taxon>
        <taxon>Pseudomonadota</taxon>
        <taxon>Gammaproteobacteria</taxon>
        <taxon>Enterobacterales</taxon>
        <taxon>Yersiniaceae</taxon>
        <taxon>Serratia</taxon>
    </lineage>
</organism>
<dbReference type="EMBL" id="MH460884">
    <property type="protein sequence ID" value="AXH02897.1"/>
    <property type="molecule type" value="Genomic_DNA"/>
</dbReference>
<sequence length="38" mass="4507">MFLAFLTALSTERHSLRLTYKILYVDIYFINHAIYGVL</sequence>